<organism evidence="3 4">
    <name type="scientific">Desulfomicrobium baculatum (strain DSM 4028 / VKM B-1378 / X)</name>
    <name type="common">Desulfovibrio baculatus</name>
    <dbReference type="NCBI Taxonomy" id="525897"/>
    <lineage>
        <taxon>Bacteria</taxon>
        <taxon>Pseudomonadati</taxon>
        <taxon>Thermodesulfobacteriota</taxon>
        <taxon>Desulfovibrionia</taxon>
        <taxon>Desulfovibrionales</taxon>
        <taxon>Desulfomicrobiaceae</taxon>
        <taxon>Desulfomicrobium</taxon>
    </lineage>
</organism>
<evidence type="ECO:0000313" key="4">
    <source>
        <dbReference type="Proteomes" id="UP000002216"/>
    </source>
</evidence>
<name>C7LUS9_DESBD</name>
<keyword evidence="4" id="KW-1185">Reference proteome</keyword>
<protein>
    <submittedName>
        <fullName evidence="3">Histidine triad (HIT) protein</fullName>
    </submittedName>
</protein>
<dbReference type="InterPro" id="IPR036265">
    <property type="entry name" value="HIT-like_sf"/>
</dbReference>
<dbReference type="AlphaFoldDB" id="C7LUS9"/>
<feature type="domain" description="HIT" evidence="2">
    <location>
        <begin position="37"/>
        <end position="104"/>
    </location>
</feature>
<dbReference type="Gene3D" id="3.30.428.10">
    <property type="entry name" value="HIT-like"/>
    <property type="match status" value="1"/>
</dbReference>
<dbReference type="KEGG" id="dba:Dbac_2919"/>
<dbReference type="GO" id="GO:0003824">
    <property type="term" value="F:catalytic activity"/>
    <property type="evidence" value="ECO:0007669"/>
    <property type="project" value="InterPro"/>
</dbReference>
<evidence type="ECO:0000313" key="3">
    <source>
        <dbReference type="EMBL" id="ACU90994.1"/>
    </source>
</evidence>
<reference evidence="3 4" key="1">
    <citation type="journal article" date="2009" name="Stand. Genomic Sci.">
        <title>Complete genome sequence of Desulfomicrobium baculatum type strain (X).</title>
        <authorList>
            <person name="Copeland A."/>
            <person name="Spring S."/>
            <person name="Goker M."/>
            <person name="Schneider S."/>
            <person name="Lapidus A."/>
            <person name="Del Rio T.G."/>
            <person name="Tice H."/>
            <person name="Cheng J.F."/>
            <person name="Chen F."/>
            <person name="Nolan M."/>
            <person name="Bruce D."/>
            <person name="Goodwin L."/>
            <person name="Pitluck S."/>
            <person name="Ivanova N."/>
            <person name="Mavrommatis K."/>
            <person name="Ovchinnikova G."/>
            <person name="Pati A."/>
            <person name="Chen A."/>
            <person name="Palaniappan K."/>
            <person name="Land M."/>
            <person name="Hauser L."/>
            <person name="Chang Y.J."/>
            <person name="Jeffries C.C."/>
            <person name="Meincke L."/>
            <person name="Sims D."/>
            <person name="Brettin T."/>
            <person name="Detter J.C."/>
            <person name="Han C."/>
            <person name="Chain P."/>
            <person name="Bristow J."/>
            <person name="Eisen J.A."/>
            <person name="Markowitz V."/>
            <person name="Hugenholtz P."/>
            <person name="Kyrpides N.C."/>
            <person name="Klenk H.P."/>
            <person name="Lucas S."/>
        </authorList>
    </citation>
    <scope>NUCLEOTIDE SEQUENCE [LARGE SCALE GENOMIC DNA]</scope>
    <source>
        <strain evidence="4">DSM 4028 / VKM B-1378 / X</strain>
    </source>
</reference>
<dbReference type="eggNOG" id="COG0537">
    <property type="taxonomic scope" value="Bacteria"/>
</dbReference>
<dbReference type="HOGENOM" id="CLU_123330_0_0_7"/>
<gene>
    <name evidence="3" type="ordered locus">Dbac_2919</name>
</gene>
<dbReference type="SUPFAM" id="SSF54197">
    <property type="entry name" value="HIT-like"/>
    <property type="match status" value="1"/>
</dbReference>
<dbReference type="RefSeq" id="WP_015775083.1">
    <property type="nucleotide sequence ID" value="NC_013173.1"/>
</dbReference>
<proteinExistence type="predicted"/>
<evidence type="ECO:0000256" key="1">
    <source>
        <dbReference type="PROSITE-ProRule" id="PRU00464"/>
    </source>
</evidence>
<comment type="caution">
    <text evidence="1">Lacks conserved residue(s) required for the propagation of feature annotation.</text>
</comment>
<dbReference type="Pfam" id="PF01230">
    <property type="entry name" value="HIT"/>
    <property type="match status" value="1"/>
</dbReference>
<accession>C7LUS9</accession>
<evidence type="ECO:0000259" key="2">
    <source>
        <dbReference type="PROSITE" id="PS51084"/>
    </source>
</evidence>
<dbReference type="InterPro" id="IPR011146">
    <property type="entry name" value="HIT-like"/>
</dbReference>
<dbReference type="PROSITE" id="PS51084">
    <property type="entry name" value="HIT_2"/>
    <property type="match status" value="1"/>
</dbReference>
<dbReference type="STRING" id="525897.Dbac_2919"/>
<dbReference type="EMBL" id="CP001629">
    <property type="protein sequence ID" value="ACU90994.1"/>
    <property type="molecule type" value="Genomic_DNA"/>
</dbReference>
<dbReference type="OrthoDB" id="9784774at2"/>
<sequence>MESFIVHPTLAADCHVLGTWRELRLLLHRDAHVRWFILVPETDATEWHELPAPLRDQLLTASSMLGAMLKHDDGCDKVNIAAIGNMVPQFHFHVIGRWKTDPYWPGVVWGRVEPGCVYGDGEVLELKAKVLASLLGMAGSE</sequence>
<dbReference type="Proteomes" id="UP000002216">
    <property type="component" value="Chromosome"/>
</dbReference>